<dbReference type="InterPro" id="IPR027417">
    <property type="entry name" value="P-loop_NTPase"/>
</dbReference>
<sequence length="374" mass="41909">MRKRAAEKQEGERKKRKAENGEMERGGEMATGGLSSRVGEEHRLSDLRIVLLGANESGKSLAGNTILGREEFPPGKRTAQCEKRQGVVAGRKVTLVDTPGWWGDSSIDDSPELLKHQIVSSVSLCSPGPHALLLLIDVESFQEKHRRAVEQHMELLSETVWRHTIVLFTFGDSLGETTIEQHIKREQALQWAIEKCGNRYHVLSSKNRSEVSQVTELLEKIEGMVAGNGGCQFHMKSEVLQEMEGKRRITEERVNQRVKEVQKQRETLQALKGNTDHLSEVRVVLLGWMGAGKRASGNTILGRRECGAWKRSPQCEKRRGEVAGRQVTVVNTPGWWKYIPAELTPDWLKQEVVKSLTLCPLGPHAILLIIPAET</sequence>
<evidence type="ECO:0000256" key="4">
    <source>
        <dbReference type="SAM" id="MobiDB-lite"/>
    </source>
</evidence>
<keyword evidence="3" id="KW-0342">GTP-binding</keyword>
<evidence type="ECO:0000313" key="7">
    <source>
        <dbReference type="Proteomes" id="UP001221898"/>
    </source>
</evidence>
<dbReference type="PANTHER" id="PTHR10903">
    <property type="entry name" value="GTPASE, IMAP FAMILY MEMBER-RELATED"/>
    <property type="match status" value="1"/>
</dbReference>
<dbReference type="FunFam" id="3.40.50.300:FF:001809">
    <property type="entry name" value="Si:ch1073-365p7.2"/>
    <property type="match status" value="1"/>
</dbReference>
<comment type="caution">
    <text evidence="6">The sequence shown here is derived from an EMBL/GenBank/DDBJ whole genome shotgun (WGS) entry which is preliminary data.</text>
</comment>
<keyword evidence="7" id="KW-1185">Reference proteome</keyword>
<dbReference type="Proteomes" id="UP001221898">
    <property type="component" value="Unassembled WGS sequence"/>
</dbReference>
<feature type="compositionally biased region" description="Basic and acidic residues" evidence="4">
    <location>
        <begin position="1"/>
        <end position="27"/>
    </location>
</feature>
<dbReference type="PANTHER" id="PTHR10903:SF107">
    <property type="entry name" value="GTPASE IMAP FAMILY MEMBER 4-LIKE-RELATED"/>
    <property type="match status" value="1"/>
</dbReference>
<evidence type="ECO:0000256" key="2">
    <source>
        <dbReference type="ARBA" id="ARBA00022741"/>
    </source>
</evidence>
<dbReference type="InterPro" id="IPR006703">
    <property type="entry name" value="G_AIG1"/>
</dbReference>
<gene>
    <name evidence="6" type="ORF">AAFF_G00353800</name>
</gene>
<dbReference type="EMBL" id="JAINUG010000589">
    <property type="protein sequence ID" value="KAJ8366461.1"/>
    <property type="molecule type" value="Genomic_DNA"/>
</dbReference>
<feature type="domain" description="AIG1-type G" evidence="5">
    <location>
        <begin position="44"/>
        <end position="242"/>
    </location>
</feature>
<proteinExistence type="inferred from homology"/>
<dbReference type="PROSITE" id="PS51720">
    <property type="entry name" value="G_AIG1"/>
    <property type="match status" value="1"/>
</dbReference>
<comment type="similarity">
    <text evidence="1">Belongs to the TRAFAC class TrmE-Era-EngA-EngB-Septin-like GTPase superfamily. AIG1/Toc34/Toc159-like paraseptin GTPase family. IAN subfamily.</text>
</comment>
<keyword evidence="2" id="KW-0547">Nucleotide-binding</keyword>
<evidence type="ECO:0000259" key="5">
    <source>
        <dbReference type="PROSITE" id="PS51720"/>
    </source>
</evidence>
<dbReference type="GO" id="GO:0005525">
    <property type="term" value="F:GTP binding"/>
    <property type="evidence" value="ECO:0007669"/>
    <property type="project" value="UniProtKB-KW"/>
</dbReference>
<reference evidence="6" key="1">
    <citation type="journal article" date="2023" name="Science">
        <title>Genome structures resolve the early diversification of teleost fishes.</title>
        <authorList>
            <person name="Parey E."/>
            <person name="Louis A."/>
            <person name="Montfort J."/>
            <person name="Bouchez O."/>
            <person name="Roques C."/>
            <person name="Iampietro C."/>
            <person name="Lluch J."/>
            <person name="Castinel A."/>
            <person name="Donnadieu C."/>
            <person name="Desvignes T."/>
            <person name="Floi Bucao C."/>
            <person name="Jouanno E."/>
            <person name="Wen M."/>
            <person name="Mejri S."/>
            <person name="Dirks R."/>
            <person name="Jansen H."/>
            <person name="Henkel C."/>
            <person name="Chen W.J."/>
            <person name="Zahm M."/>
            <person name="Cabau C."/>
            <person name="Klopp C."/>
            <person name="Thompson A.W."/>
            <person name="Robinson-Rechavi M."/>
            <person name="Braasch I."/>
            <person name="Lecointre G."/>
            <person name="Bobe J."/>
            <person name="Postlethwait J.H."/>
            <person name="Berthelot C."/>
            <person name="Roest Crollius H."/>
            <person name="Guiguen Y."/>
        </authorList>
    </citation>
    <scope>NUCLEOTIDE SEQUENCE</scope>
    <source>
        <strain evidence="6">NC1722</strain>
    </source>
</reference>
<dbReference type="InterPro" id="IPR045058">
    <property type="entry name" value="GIMA/IAN/Toc"/>
</dbReference>
<evidence type="ECO:0000256" key="1">
    <source>
        <dbReference type="ARBA" id="ARBA00008535"/>
    </source>
</evidence>
<protein>
    <recommendedName>
        <fullName evidence="5">AIG1-type G domain-containing protein</fullName>
    </recommendedName>
</protein>
<evidence type="ECO:0000256" key="3">
    <source>
        <dbReference type="ARBA" id="ARBA00023134"/>
    </source>
</evidence>
<feature type="region of interest" description="Disordered" evidence="4">
    <location>
        <begin position="1"/>
        <end position="39"/>
    </location>
</feature>
<evidence type="ECO:0000313" key="6">
    <source>
        <dbReference type="EMBL" id="KAJ8366461.1"/>
    </source>
</evidence>
<organism evidence="6 7">
    <name type="scientific">Aldrovandia affinis</name>
    <dbReference type="NCBI Taxonomy" id="143900"/>
    <lineage>
        <taxon>Eukaryota</taxon>
        <taxon>Metazoa</taxon>
        <taxon>Chordata</taxon>
        <taxon>Craniata</taxon>
        <taxon>Vertebrata</taxon>
        <taxon>Euteleostomi</taxon>
        <taxon>Actinopterygii</taxon>
        <taxon>Neopterygii</taxon>
        <taxon>Teleostei</taxon>
        <taxon>Notacanthiformes</taxon>
        <taxon>Halosauridae</taxon>
        <taxon>Aldrovandia</taxon>
    </lineage>
</organism>
<accession>A0AAD7R5I5</accession>
<dbReference type="Pfam" id="PF04548">
    <property type="entry name" value="AIG1"/>
    <property type="match status" value="2"/>
</dbReference>
<dbReference type="Gene3D" id="3.40.50.300">
    <property type="entry name" value="P-loop containing nucleotide triphosphate hydrolases"/>
    <property type="match status" value="2"/>
</dbReference>
<dbReference type="AlphaFoldDB" id="A0AAD7R5I5"/>
<name>A0AAD7R5I5_9TELE</name>
<dbReference type="SUPFAM" id="SSF52540">
    <property type="entry name" value="P-loop containing nucleoside triphosphate hydrolases"/>
    <property type="match status" value="2"/>
</dbReference>